<accession>A0ABQ0X479</accession>
<protein>
    <recommendedName>
        <fullName evidence="1">DinB-like domain-containing protein</fullName>
    </recommendedName>
</protein>
<evidence type="ECO:0000259" key="1">
    <source>
        <dbReference type="Pfam" id="PF12867"/>
    </source>
</evidence>
<gene>
    <name evidence="2" type="ORF">KFL01_11600</name>
</gene>
<dbReference type="Pfam" id="PF12867">
    <property type="entry name" value="DinB_2"/>
    <property type="match status" value="1"/>
</dbReference>
<comment type="caution">
    <text evidence="2">The sequence shown here is derived from an EMBL/GenBank/DDBJ whole genome shotgun (WGS) entry which is preliminary data.</text>
</comment>
<dbReference type="InterPro" id="IPR034660">
    <property type="entry name" value="DinB/YfiT-like"/>
</dbReference>
<dbReference type="InterPro" id="IPR024775">
    <property type="entry name" value="DinB-like"/>
</dbReference>
<dbReference type="EMBL" id="BJZR01000023">
    <property type="protein sequence ID" value="GEO91854.1"/>
    <property type="molecule type" value="Genomic_DNA"/>
</dbReference>
<dbReference type="SUPFAM" id="SSF109854">
    <property type="entry name" value="DinB/YfiT-like putative metalloenzymes"/>
    <property type="match status" value="1"/>
</dbReference>
<dbReference type="Proteomes" id="UP000321155">
    <property type="component" value="Unassembled WGS sequence"/>
</dbReference>
<organism evidence="2 3">
    <name type="scientific">Kocuria flava</name>
    <dbReference type="NCBI Taxonomy" id="446860"/>
    <lineage>
        <taxon>Bacteria</taxon>
        <taxon>Bacillati</taxon>
        <taxon>Actinomycetota</taxon>
        <taxon>Actinomycetes</taxon>
        <taxon>Micrococcales</taxon>
        <taxon>Micrococcaceae</taxon>
        <taxon>Kocuria</taxon>
    </lineage>
</organism>
<feature type="domain" description="DinB-like" evidence="1">
    <location>
        <begin position="22"/>
        <end position="123"/>
    </location>
</feature>
<dbReference type="Gene3D" id="1.20.120.450">
    <property type="entry name" value="dinb family like domain"/>
    <property type="match status" value="1"/>
</dbReference>
<name>A0ABQ0X479_9MICC</name>
<sequence length="137" mass="15169">MRPGCRGAGEFVLDFALPEPVPAPFTTIAWRLAHMVVDILAVRSHGHFSGPPASYQQWDHAGTAAEALAQLDREYERWLAGVDSLIPADLARPCGPAEGPYAQLPMPALLLHLNRELIHHGAEVALLRDLWTHTRRR</sequence>
<evidence type="ECO:0000313" key="3">
    <source>
        <dbReference type="Proteomes" id="UP000321155"/>
    </source>
</evidence>
<proteinExistence type="predicted"/>
<keyword evidence="3" id="KW-1185">Reference proteome</keyword>
<reference evidence="2 3" key="1">
    <citation type="submission" date="2019-07" db="EMBL/GenBank/DDBJ databases">
        <title>Whole genome shotgun sequence of Kocuria flava NBRC 107626.</title>
        <authorList>
            <person name="Hosoyama A."/>
            <person name="Uohara A."/>
            <person name="Ohji S."/>
            <person name="Ichikawa N."/>
        </authorList>
    </citation>
    <scope>NUCLEOTIDE SEQUENCE [LARGE SCALE GENOMIC DNA]</scope>
    <source>
        <strain evidence="2 3">NBRC 107626</strain>
    </source>
</reference>
<evidence type="ECO:0000313" key="2">
    <source>
        <dbReference type="EMBL" id="GEO91854.1"/>
    </source>
</evidence>